<accession>A0A8J6T4H4</accession>
<protein>
    <recommendedName>
        <fullName evidence="3">Big-1 domain-containing protein</fullName>
    </recommendedName>
</protein>
<dbReference type="InterPro" id="IPR015943">
    <property type="entry name" value="WD40/YVTN_repeat-like_dom_sf"/>
</dbReference>
<name>A0A8J6T4H4_9DELT</name>
<feature type="compositionally biased region" description="Low complexity" evidence="2">
    <location>
        <begin position="1088"/>
        <end position="1106"/>
    </location>
</feature>
<proteinExistence type="inferred from homology"/>
<evidence type="ECO:0000313" key="5">
    <source>
        <dbReference type="Proteomes" id="UP000650524"/>
    </source>
</evidence>
<reference evidence="4 5" key="1">
    <citation type="submission" date="2020-08" db="EMBL/GenBank/DDBJ databases">
        <title>Bridging the membrane lipid divide: bacteria of the FCB group superphylum have the potential to synthesize archaeal ether lipids.</title>
        <authorList>
            <person name="Villanueva L."/>
            <person name="Von Meijenfeldt F.A.B."/>
            <person name="Westbye A.B."/>
            <person name="Yadav S."/>
            <person name="Hopmans E.C."/>
            <person name="Dutilh B.E."/>
            <person name="Sinninghe Damste J.S."/>
        </authorList>
    </citation>
    <scope>NUCLEOTIDE SEQUENCE [LARGE SCALE GENOMIC DNA]</scope>
    <source>
        <strain evidence="4">NIOZ-UU27</strain>
    </source>
</reference>
<dbReference type="EMBL" id="JACNJD010000214">
    <property type="protein sequence ID" value="MBC8177502.1"/>
    <property type="molecule type" value="Genomic_DNA"/>
</dbReference>
<dbReference type="SUPFAM" id="SSF49373">
    <property type="entry name" value="Invasin/intimin cell-adhesion fragments"/>
    <property type="match status" value="1"/>
</dbReference>
<evidence type="ECO:0000313" key="4">
    <source>
        <dbReference type="EMBL" id="MBC8177502.1"/>
    </source>
</evidence>
<dbReference type="PANTHER" id="PTHR43739:SF5">
    <property type="entry name" value="EXO-ALPHA-SIALIDASE"/>
    <property type="match status" value="1"/>
</dbReference>
<dbReference type="SUPFAM" id="SSF50939">
    <property type="entry name" value="Sialidases"/>
    <property type="match status" value="1"/>
</dbReference>
<sequence length="1106" mass="113777">MKKSRHVRAIITSAIAISLFALLVACGGGGDEGSAAGKSGSITLVADPTSILADGSSSATITATIKDSAGNPVRNYTDVNFRTTLGRFRNGSTSYTVQTQPPLVDGKPDPTADPTGIVVVSLTSGTSPGTANVTVSSNSVTNLVRITLTHAGNTGTPVGEAFSLSAAYINISGLWVASLEDKITASVGDVYGNAVKDSTLISFKTYNTGGFFGTDTVPTSAGLASSNLYSAGAPTPLQGFVSVTAETTGGPTTRLTALEVVPSPDYHIMYAGTNGGGVYKSTDYGATWLTVSRSTENPKQGQNLIDPYIKGHSAIAVDPDNHNAVYVGTGYLGSGNVYRSLDGGMNWNSNNVEQWNGLYNTTAAVLSVLCDGSSSSSYVWIGTEGLGPLYATDGKTFQPSGSYASTPVLSGTGNGTMSQPVVSYSSISETWTATYVETAGTATTPAFSGTGDGSISSVTTSTTTKTENWTVQYESTATVGTVTSTGTGNGSVVDIAVITPPDTSETWTLACTSTGAAIGTVTGTGLAKGGNMTGITVDSTHTKTETFTLICIDDTTAVGSEIFSVTSSLAGTTYDNATVGVLYDDEGLSFTITAAAVATPYVNNDTFTFTSTVGGTFSVLSSVAGYYADATLGTPYSNSSISFQINQGSEPFVVNDTRAFTVTTTKGWNVTGTVSGVQTDATTGTAYTSAEGEVGFTIYAGTTAFVAGDKFTFSTTAGLTYWTVVGSKSGTQTNKAYNGQGYFSDNDEIYFLITAGPTAFANGDTFTFTVTASELTHGWTVWDMVKVPDTHGAKAKLYAGTAVGVYKSIDGAKTWSSLTSFTGDYVIALALYPTATGGSYIIYAGTQNGGVWVSKDSGTTWKQYVTGMTEGKGATIKDLVVDPANHRLYAIVYTGPADKATGNLYSYPLNSNGTMATGQQWSKANTGLSGSALFALAANIPSSPTALFAGGEGISLYKATSGLDTGAPSWAASKSGLSNLIMARMPVLFSGQCTMTVSRSLAGSVASFTVYIEDVNGNPPITGSTFTATHTPETGTAVVLKNITYGDSYTAYGTFRDPADASTKLPYTFSATVSSGDEIKLVFTPVNTPSTAPGSSGSTQSVTYTY</sequence>
<feature type="region of interest" description="Disordered" evidence="2">
    <location>
        <begin position="1087"/>
        <end position="1106"/>
    </location>
</feature>
<dbReference type="GO" id="GO:0010411">
    <property type="term" value="P:xyloglucan metabolic process"/>
    <property type="evidence" value="ECO:0007669"/>
    <property type="project" value="TreeGrafter"/>
</dbReference>
<dbReference type="AlphaFoldDB" id="A0A8J6T4H4"/>
<dbReference type="InterPro" id="IPR015217">
    <property type="entry name" value="Invasin_dom_3"/>
</dbReference>
<dbReference type="Proteomes" id="UP000650524">
    <property type="component" value="Unassembled WGS sequence"/>
</dbReference>
<dbReference type="Gene3D" id="2.130.10.10">
    <property type="entry name" value="YVTN repeat-like/Quinoprotein amine dehydrogenase"/>
    <property type="match status" value="2"/>
</dbReference>
<comment type="caution">
    <text evidence="4">The sequence shown here is derived from an EMBL/GenBank/DDBJ whole genome shotgun (WGS) entry which is preliminary data.</text>
</comment>
<dbReference type="SUPFAM" id="SSF110296">
    <property type="entry name" value="Oligoxyloglucan reducing end-specific cellobiohydrolase"/>
    <property type="match status" value="1"/>
</dbReference>
<dbReference type="InterPro" id="IPR003344">
    <property type="entry name" value="Big_1_dom"/>
</dbReference>
<dbReference type="InterPro" id="IPR008964">
    <property type="entry name" value="Invasin/intimin_cell_adhesion"/>
</dbReference>
<evidence type="ECO:0000256" key="1">
    <source>
        <dbReference type="ARBA" id="ARBA00010116"/>
    </source>
</evidence>
<dbReference type="InterPro" id="IPR013783">
    <property type="entry name" value="Ig-like_fold"/>
</dbReference>
<evidence type="ECO:0000259" key="3">
    <source>
        <dbReference type="SMART" id="SM00634"/>
    </source>
</evidence>
<dbReference type="SMART" id="SM00634">
    <property type="entry name" value="BID_1"/>
    <property type="match status" value="1"/>
</dbReference>
<feature type="domain" description="Big-1" evidence="3">
    <location>
        <begin position="40"/>
        <end position="147"/>
    </location>
</feature>
<evidence type="ECO:0000256" key="2">
    <source>
        <dbReference type="SAM" id="MobiDB-lite"/>
    </source>
</evidence>
<dbReference type="PROSITE" id="PS51257">
    <property type="entry name" value="PROKAR_LIPOPROTEIN"/>
    <property type="match status" value="1"/>
</dbReference>
<organism evidence="4 5">
    <name type="scientific">Candidatus Desulfacyla euxinica</name>
    <dbReference type="NCBI Taxonomy" id="2841693"/>
    <lineage>
        <taxon>Bacteria</taxon>
        <taxon>Deltaproteobacteria</taxon>
        <taxon>Candidatus Desulfacyla</taxon>
    </lineage>
</organism>
<dbReference type="InterPro" id="IPR036278">
    <property type="entry name" value="Sialidase_sf"/>
</dbReference>
<dbReference type="PANTHER" id="PTHR43739">
    <property type="entry name" value="XYLOGLUCANASE (EUROFUNG)"/>
    <property type="match status" value="1"/>
</dbReference>
<gene>
    <name evidence="4" type="ORF">H8E19_08860</name>
</gene>
<dbReference type="Gene3D" id="2.60.40.10">
    <property type="entry name" value="Immunoglobulins"/>
    <property type="match status" value="1"/>
</dbReference>
<dbReference type="InterPro" id="IPR052025">
    <property type="entry name" value="Xyloglucanase_GH74"/>
</dbReference>
<dbReference type="Pfam" id="PF09134">
    <property type="entry name" value="Invasin_D3"/>
    <property type="match status" value="1"/>
</dbReference>
<comment type="similarity">
    <text evidence="1">Belongs to the intimin/invasin family.</text>
</comment>